<name>A0A836HIG2_9TRYP</name>
<evidence type="ECO:0000256" key="6">
    <source>
        <dbReference type="SAM" id="Phobius"/>
    </source>
</evidence>
<dbReference type="InterPro" id="IPR023214">
    <property type="entry name" value="HAD_sf"/>
</dbReference>
<feature type="region of interest" description="Disordered" evidence="5">
    <location>
        <begin position="511"/>
        <end position="555"/>
    </location>
</feature>
<evidence type="ECO:0000313" key="7">
    <source>
        <dbReference type="EMBL" id="KAG5481893.1"/>
    </source>
</evidence>
<keyword evidence="3 6" id="KW-1133">Transmembrane helix</keyword>
<feature type="transmembrane region" description="Helical" evidence="6">
    <location>
        <begin position="395"/>
        <end position="420"/>
    </location>
</feature>
<feature type="transmembrane region" description="Helical" evidence="6">
    <location>
        <begin position="132"/>
        <end position="157"/>
    </location>
</feature>
<feature type="transmembrane region" description="Helical" evidence="6">
    <location>
        <begin position="1411"/>
        <end position="1433"/>
    </location>
</feature>
<dbReference type="SUPFAM" id="SSF81665">
    <property type="entry name" value="Calcium ATPase, transmembrane domain M"/>
    <property type="match status" value="1"/>
</dbReference>
<keyword evidence="8" id="KW-1185">Reference proteome</keyword>
<feature type="transmembrane region" description="Helical" evidence="6">
    <location>
        <begin position="1284"/>
        <end position="1310"/>
    </location>
</feature>
<evidence type="ECO:0000256" key="4">
    <source>
        <dbReference type="ARBA" id="ARBA00023136"/>
    </source>
</evidence>
<reference evidence="8" key="2">
    <citation type="journal article" date="2021" name="Sci. Data">
        <title>Chromosome-scale genome sequencing, assembly and annotation of six genomes from subfamily Leishmaniinae.</title>
        <authorList>
            <person name="Almutairi H."/>
            <person name="Urbaniak M.D."/>
            <person name="Bates M.D."/>
            <person name="Jariyapan N."/>
            <person name="Kwakye-Nuako G."/>
            <person name="Thomaz Soccol V."/>
            <person name="Al-Salem W.S."/>
            <person name="Dillon R.J."/>
            <person name="Bates P.A."/>
            <person name="Gatherer D."/>
        </authorList>
    </citation>
    <scope>NUCLEOTIDE SEQUENCE [LARGE SCALE GENOMIC DNA]</scope>
</reference>
<evidence type="ECO:0000256" key="2">
    <source>
        <dbReference type="ARBA" id="ARBA00022692"/>
    </source>
</evidence>
<dbReference type="InterPro" id="IPR036412">
    <property type="entry name" value="HAD-like_sf"/>
</dbReference>
<feature type="transmembrane region" description="Helical" evidence="6">
    <location>
        <begin position="1214"/>
        <end position="1238"/>
    </location>
</feature>
<dbReference type="RefSeq" id="XP_067064253.1">
    <property type="nucleotide sequence ID" value="XM_067208879.1"/>
</dbReference>
<comment type="caution">
    <text evidence="7">The sequence shown here is derived from an EMBL/GenBank/DDBJ whole genome shotgun (WGS) entry which is preliminary data.</text>
</comment>
<dbReference type="EMBL" id="JAFHLR010000017">
    <property type="protein sequence ID" value="KAG5481893.1"/>
    <property type="molecule type" value="Genomic_DNA"/>
</dbReference>
<feature type="compositionally biased region" description="Basic and acidic residues" evidence="5">
    <location>
        <begin position="814"/>
        <end position="823"/>
    </location>
</feature>
<dbReference type="PANTHER" id="PTHR13219:SF6">
    <property type="entry name" value="TRANSMEMBRANE PROTEIN 94"/>
    <property type="match status" value="1"/>
</dbReference>
<dbReference type="PANTHER" id="PTHR13219">
    <property type="entry name" value="TRANSMEMBRANE PROTEIN 94"/>
    <property type="match status" value="1"/>
</dbReference>
<protein>
    <submittedName>
        <fullName evidence="7">Uncharacterized protein</fullName>
    </submittedName>
</protein>
<feature type="region of interest" description="Disordered" evidence="5">
    <location>
        <begin position="782"/>
        <end position="957"/>
    </location>
</feature>
<keyword evidence="2 6" id="KW-0812">Transmembrane</keyword>
<dbReference type="InterPro" id="IPR023298">
    <property type="entry name" value="ATPase_P-typ_TM_dom_sf"/>
</dbReference>
<feature type="transmembrane region" description="Helical" evidence="6">
    <location>
        <begin position="163"/>
        <end position="182"/>
    </location>
</feature>
<dbReference type="KEGG" id="loi:92362813"/>
<feature type="compositionally biased region" description="Basic and acidic residues" evidence="5">
    <location>
        <begin position="540"/>
        <end position="554"/>
    </location>
</feature>
<feature type="transmembrane region" description="Helical" evidence="6">
    <location>
        <begin position="1244"/>
        <end position="1263"/>
    </location>
</feature>
<feature type="transmembrane region" description="Helical" evidence="6">
    <location>
        <begin position="1376"/>
        <end position="1399"/>
    </location>
</feature>
<organism evidence="7 8">
    <name type="scientific">Leishmania orientalis</name>
    <dbReference type="NCBI Taxonomy" id="2249476"/>
    <lineage>
        <taxon>Eukaryota</taxon>
        <taxon>Discoba</taxon>
        <taxon>Euglenozoa</taxon>
        <taxon>Kinetoplastea</taxon>
        <taxon>Metakinetoplastina</taxon>
        <taxon>Trypanosomatida</taxon>
        <taxon>Trypanosomatidae</taxon>
        <taxon>Leishmaniinae</taxon>
        <taxon>Leishmania</taxon>
    </lineage>
</organism>
<evidence type="ECO:0000256" key="3">
    <source>
        <dbReference type="ARBA" id="ARBA00022989"/>
    </source>
</evidence>
<dbReference type="Proteomes" id="UP000674143">
    <property type="component" value="Unassembled WGS sequence"/>
</dbReference>
<feature type="compositionally biased region" description="Basic and acidic residues" evidence="5">
    <location>
        <begin position="850"/>
        <end position="875"/>
    </location>
</feature>
<sequence length="1547" mass="171652">MKGHHVTVETLNGDGAEEASAPAVQVLVTPHRSGDAAISVAGVVANHSRSVATGPSHLSISSPDSDLQHTSFGGSGSPVLPLASAGVTQANVDTPSSTYEAAVCGELQRLLENCEEAWTRTMHIPRVLLRSVALDQCSAVAVTCAMLIASCILYPMPQTILCTALFFVLYGLCVLLQTYHFYARVTEMKYRTASVTGEVLARWWRRVQEMPLRPSQTAEERRRVFLESLSQLPASAFRMVAVVDERTGRLKHIHKSLMVKRSKRLDEATLRVRSYLEPMSICKLVDVMRITLECDAIVLKPLTDRARPPRLPNLLLSNKPFVEDEDTTDNSDHERESRTMLGAGNTISVSHHMEYFVHRVFLLAWAAVMMLSMVTSITFYKLARVPLGDGVFLDSAVAALGLLPLNAIVLNRVLIFYANVYLDKLFHYMVSRRSYALEDRLPRFSFWSTLVTMARVVCRMPPPNGGRNPLVFSTSLVDVFGMVTVVAMLDQTGIVTDMVLVPKQVFLLKSDPQQQESSSSGESGDDDDATAAASGFFSQRSERDARERRRDMHKQIKRKKYQERRFLELRLMQSTKQDLAVEFADESARHQHNSHLKPLCLAILVHALAREPTQLATWTEPFRFCDRSLLWARAMHWIPRACGFHDRVAHNYLIIARIFVISTSAGSGYRDTYPEQACSYLVEGSDGALHLFTIGTPYLVCRHSTTHWTGMKVEEFGAHDKAEVLYMGKHQWEEGATLETVAVSHRLLPERYRSYVAAMPRSAHRYCEYFFRNGVEVNSATARKAQMERRRRRQKRAVAEAAGGGAAAPPPVLSRREGREGSRANRSGVGQRDDGGAYTGDGASTPLVPTKHERFEAAVRLSGREAEGERNRAESDLVDGDESGDGDSAVSRQSDDDESARYSDFTVQGPGTRGGNRYRRRHPRGTPQRRCRSAPPMRSTRPTNVKPPRSRSYGAVPSDVVGDIEEDDCLTASTFIWLMATTSHTFLGLIGLQDSVRPNVPSTMSLLDASGVRCMYFCAGTERQTKSFGSRVGLDTDWNCCISLKEDAVALDPHSIRAQLPFGIKSIRKHILHVDPIPLQVSLFSHALGVSKRAMLSVLQDNHEVVVAVGSVLNHSNVRSFVQADLSIGVLPTRRGTNADKDGALKHSRVVEPSDFAATNSLNRDIPLYRNVAELIGCSCSLRAPPTPSILPIVAMMIRQARLRLSGIGNGAEFVMHANFFIVMLNAVSLFVGAPLLLTPSVTVFELYVLIPILSLCCTYTAYAGMDAMRVMPSRHNHFVRRAIFRHSAVVWCLRYAISVVALLTLGITASTKLCKVGMLKLITMEGDMCMSSGQGYVALTFNYWLMVHCWTHISRHHHISLTFSLKLEHGRRSTYLFRSFRWLAASFLVTALSIFVVVLDTPTSALRGAFFPSVAHFIAALLFPVLILALDWPVKRWRAQRFTNMQKFRKLSYGTRLGMHSPRGDYEPEGITYTHSSTGGGVGGLSGGGVGGDEEAAPAERVGLLKHVSEWFYRFSSMRGGKLELNCVCCDHIGGNYATYHTKANV</sequence>
<dbReference type="InterPro" id="IPR039720">
    <property type="entry name" value="TMEM94"/>
</dbReference>
<reference evidence="8" key="1">
    <citation type="journal article" date="2021" name="Microbiol. Resour. Announc.">
        <title>LGAAP: Leishmaniinae Genome Assembly and Annotation Pipeline.</title>
        <authorList>
            <person name="Almutairi H."/>
            <person name="Urbaniak M.D."/>
            <person name="Bates M.D."/>
            <person name="Jariyapan N."/>
            <person name="Kwakye-Nuako G."/>
            <person name="Thomaz-Soccol V."/>
            <person name="Al-Salem W.S."/>
            <person name="Dillon R.J."/>
            <person name="Bates P.A."/>
            <person name="Gatherer D."/>
        </authorList>
    </citation>
    <scope>NUCLEOTIDE SEQUENCE [LARGE SCALE GENOMIC DNA]</scope>
</reference>
<feature type="compositionally biased region" description="Acidic residues" evidence="5">
    <location>
        <begin position="876"/>
        <end position="885"/>
    </location>
</feature>
<gene>
    <name evidence="7" type="ORF">LSCM4_06972</name>
</gene>
<dbReference type="Gene3D" id="3.40.50.1000">
    <property type="entry name" value="HAD superfamily/HAD-like"/>
    <property type="match status" value="1"/>
</dbReference>
<accession>A0A836HIG2</accession>
<feature type="compositionally biased region" description="Basic residues" evidence="5">
    <location>
        <begin position="916"/>
        <end position="932"/>
    </location>
</feature>
<dbReference type="GeneID" id="92362813"/>
<feature type="transmembrane region" description="Helical" evidence="6">
    <location>
        <begin position="470"/>
        <end position="489"/>
    </location>
</feature>
<dbReference type="SUPFAM" id="SSF56784">
    <property type="entry name" value="HAD-like"/>
    <property type="match status" value="1"/>
</dbReference>
<feature type="transmembrane region" description="Helical" evidence="6">
    <location>
        <begin position="360"/>
        <end position="383"/>
    </location>
</feature>
<dbReference type="GO" id="GO:0016020">
    <property type="term" value="C:membrane"/>
    <property type="evidence" value="ECO:0007669"/>
    <property type="project" value="UniProtKB-SubCell"/>
</dbReference>
<evidence type="ECO:0000256" key="5">
    <source>
        <dbReference type="SAM" id="MobiDB-lite"/>
    </source>
</evidence>
<proteinExistence type="predicted"/>
<evidence type="ECO:0000313" key="8">
    <source>
        <dbReference type="Proteomes" id="UP000674143"/>
    </source>
</evidence>
<comment type="subcellular location">
    <subcellularLocation>
        <location evidence="1">Membrane</location>
    </subcellularLocation>
</comment>
<keyword evidence="4 6" id="KW-0472">Membrane</keyword>
<evidence type="ECO:0000256" key="1">
    <source>
        <dbReference type="ARBA" id="ARBA00004370"/>
    </source>
</evidence>